<dbReference type="Pfam" id="PF20243">
    <property type="entry name" value="MbnP"/>
    <property type="match status" value="1"/>
</dbReference>
<dbReference type="InterPro" id="IPR024708">
    <property type="entry name" value="Catalase_AS"/>
</dbReference>
<dbReference type="GO" id="GO:0004096">
    <property type="term" value="F:catalase activity"/>
    <property type="evidence" value="ECO:0007669"/>
    <property type="project" value="InterPro"/>
</dbReference>
<dbReference type="KEGG" id="chu:CHU_2274"/>
<dbReference type="RefSeq" id="WP_011585653.1">
    <property type="nucleotide sequence ID" value="NC_008255.1"/>
</dbReference>
<dbReference type="PROSITE" id="PS51257">
    <property type="entry name" value="PROKAR_LIPOPROTEIN"/>
    <property type="match status" value="1"/>
</dbReference>
<dbReference type="PROSITE" id="PS00438">
    <property type="entry name" value="CATALASE_2"/>
    <property type="match status" value="1"/>
</dbReference>
<reference evidence="2 3" key="1">
    <citation type="journal article" date="2007" name="Appl. Environ. Microbiol.">
        <title>Genome sequence of the cellulolytic gliding bacterium Cytophaga hutchinsonii.</title>
        <authorList>
            <person name="Xie G."/>
            <person name="Bruce D.C."/>
            <person name="Challacombe J.F."/>
            <person name="Chertkov O."/>
            <person name="Detter J.C."/>
            <person name="Gilna P."/>
            <person name="Han C.S."/>
            <person name="Lucas S."/>
            <person name="Misra M."/>
            <person name="Myers G.L."/>
            <person name="Richardson P."/>
            <person name="Tapia R."/>
            <person name="Thayer N."/>
            <person name="Thompson L.S."/>
            <person name="Brettin T.S."/>
            <person name="Henrissat B."/>
            <person name="Wilson D.B."/>
            <person name="McBride M.J."/>
        </authorList>
    </citation>
    <scope>NUCLEOTIDE SEQUENCE [LARGE SCALE GENOMIC DNA]</scope>
    <source>
        <strain evidence="3">ATCC 33406 / DSM 1761 / CIP 103989 / NBRC 15051 / NCIMB 9469 / D465</strain>
    </source>
</reference>
<evidence type="ECO:0000313" key="3">
    <source>
        <dbReference type="Proteomes" id="UP000001822"/>
    </source>
</evidence>
<name>A0A6N4ST22_CYTH3</name>
<accession>A0A6N4ST22</accession>
<sequence>MGKHLYTGIILLLVAAGACVGSKKKQGVGIKPVANVEFVCIPVVNDKPFYLDSVYVNAADESYTINNLKFFLTDIAFSRSNTPERAAHSDAAAQGVFFVDLTETKQDTATGFLQHTTSFTTQTGDYSDIRFSIGVPRALNHSDPTMAPYPLDVGNADMFWEWNSGYIFFLAEGRSPVAEDSLLHLAIGGDARIMPISFGDIFNAVPLIQVKENTLTRIYVKLDINKLFVNPDNQPYSFRLAEASVVHNGRYADLLRLNILQALEFVSVESIPLK</sequence>
<evidence type="ECO:0000259" key="1">
    <source>
        <dbReference type="Pfam" id="PF20243"/>
    </source>
</evidence>
<dbReference type="Proteomes" id="UP000001822">
    <property type="component" value="Chromosome"/>
</dbReference>
<dbReference type="InterPro" id="IPR046863">
    <property type="entry name" value="MbnP-like_dom"/>
</dbReference>
<dbReference type="AlphaFoldDB" id="A0A6N4ST22"/>
<protein>
    <recommendedName>
        <fullName evidence="1">Copper-binding protein MbnP-like domain-containing protein</fullName>
    </recommendedName>
</protein>
<proteinExistence type="predicted"/>
<gene>
    <name evidence="2" type="ordered locus">CHU_2274</name>
</gene>
<keyword evidence="3" id="KW-1185">Reference proteome</keyword>
<organism evidence="2 3">
    <name type="scientific">Cytophaga hutchinsonii (strain ATCC 33406 / DSM 1761 / CIP 103989 / NBRC 15051 / NCIMB 9469 / D465)</name>
    <dbReference type="NCBI Taxonomy" id="269798"/>
    <lineage>
        <taxon>Bacteria</taxon>
        <taxon>Pseudomonadati</taxon>
        <taxon>Bacteroidota</taxon>
        <taxon>Cytophagia</taxon>
        <taxon>Cytophagales</taxon>
        <taxon>Cytophagaceae</taxon>
        <taxon>Cytophaga</taxon>
    </lineage>
</organism>
<dbReference type="OrthoDB" id="1422031at2"/>
<evidence type="ECO:0000313" key="2">
    <source>
        <dbReference type="EMBL" id="ABG59536.1"/>
    </source>
</evidence>
<dbReference type="EMBL" id="CP000383">
    <property type="protein sequence ID" value="ABG59536.1"/>
    <property type="molecule type" value="Genomic_DNA"/>
</dbReference>
<feature type="domain" description="Copper-binding protein MbnP-like" evidence="1">
    <location>
        <begin position="37"/>
        <end position="234"/>
    </location>
</feature>